<dbReference type="SUPFAM" id="SSF88723">
    <property type="entry name" value="PIN domain-like"/>
    <property type="match status" value="1"/>
</dbReference>
<dbReference type="Gene3D" id="3.40.50.1010">
    <property type="entry name" value="5'-nuclease"/>
    <property type="match status" value="1"/>
</dbReference>
<organism evidence="3 4">
    <name type="scientific">Thiopseudomonas alkaliphila</name>
    <dbReference type="NCBI Taxonomy" id="1697053"/>
    <lineage>
        <taxon>Bacteria</taxon>
        <taxon>Pseudomonadati</taxon>
        <taxon>Pseudomonadota</taxon>
        <taxon>Gammaproteobacteria</taxon>
        <taxon>Pseudomonadales</taxon>
        <taxon>Pseudomonadaceae</taxon>
        <taxon>Thiopseudomonas</taxon>
    </lineage>
</organism>
<gene>
    <name evidence="3" type="ORF">HX099_12080</name>
</gene>
<feature type="compositionally biased region" description="Polar residues" evidence="1">
    <location>
        <begin position="789"/>
        <end position="803"/>
    </location>
</feature>
<comment type="caution">
    <text evidence="3">The sequence shown here is derived from an EMBL/GenBank/DDBJ whole genome shotgun (WGS) entry which is preliminary data.</text>
</comment>
<dbReference type="Proteomes" id="UP001173465">
    <property type="component" value="Unassembled WGS sequence"/>
</dbReference>
<feature type="region of interest" description="Disordered" evidence="1">
    <location>
        <begin position="789"/>
        <end position="811"/>
    </location>
</feature>
<reference evidence="3" key="2">
    <citation type="journal article" date="2022" name="Sci. Total Environ.">
        <title>Prevalence, transmission, and molecular epidemiology of tet(X)-positive bacteria among humans, animals, and environmental niches in China: An epidemiological, and genomic-based study.</title>
        <authorList>
            <person name="Dong N."/>
            <person name="Zeng Y."/>
            <person name="Cai C."/>
            <person name="Sun C."/>
            <person name="Lu J."/>
            <person name="Liu C."/>
            <person name="Zhou H."/>
            <person name="Sun Q."/>
            <person name="Shu L."/>
            <person name="Wang H."/>
            <person name="Wang Y."/>
            <person name="Wang S."/>
            <person name="Wu C."/>
            <person name="Chan E.W."/>
            <person name="Chen G."/>
            <person name="Shen Z."/>
            <person name="Chen S."/>
            <person name="Zhang R."/>
        </authorList>
    </citation>
    <scope>NUCLEOTIDE SEQUENCE</scope>
    <source>
        <strain evidence="3">DF46-2-2</strain>
    </source>
</reference>
<evidence type="ECO:0000313" key="4">
    <source>
        <dbReference type="Proteomes" id="UP001173465"/>
    </source>
</evidence>
<dbReference type="InterPro" id="IPR029060">
    <property type="entry name" value="PIN-like_dom_sf"/>
</dbReference>
<dbReference type="EMBL" id="JACANB010000021">
    <property type="protein sequence ID" value="MDM1697377.1"/>
    <property type="molecule type" value="Genomic_DNA"/>
</dbReference>
<dbReference type="RefSeq" id="WP_286594593.1">
    <property type="nucleotide sequence ID" value="NZ_JACANB010000021.1"/>
</dbReference>
<name>A0AAW7DY77_9GAMM</name>
<dbReference type="CDD" id="cd09883">
    <property type="entry name" value="PIN_VapC_PhoHL-ATPase"/>
    <property type="match status" value="1"/>
</dbReference>
<evidence type="ECO:0000259" key="2">
    <source>
        <dbReference type="SMART" id="SM00670"/>
    </source>
</evidence>
<dbReference type="SMART" id="SM00670">
    <property type="entry name" value="PINc"/>
    <property type="match status" value="1"/>
</dbReference>
<reference evidence="3" key="1">
    <citation type="submission" date="2020-06" db="EMBL/GenBank/DDBJ databases">
        <authorList>
            <person name="Dong N."/>
        </authorList>
    </citation>
    <scope>NUCLEOTIDE SEQUENCE</scope>
    <source>
        <strain evidence="3">DF46-2-2</strain>
    </source>
</reference>
<dbReference type="Pfam" id="PF13638">
    <property type="entry name" value="PIN_4"/>
    <property type="match status" value="1"/>
</dbReference>
<dbReference type="PANTHER" id="PTHR16161:SF0">
    <property type="entry name" value="TRANSCRIPTIONAL PROTEIN SWT1"/>
    <property type="match status" value="1"/>
</dbReference>
<evidence type="ECO:0000256" key="1">
    <source>
        <dbReference type="SAM" id="MobiDB-lite"/>
    </source>
</evidence>
<evidence type="ECO:0000313" key="3">
    <source>
        <dbReference type="EMBL" id="MDM1697377.1"/>
    </source>
</evidence>
<accession>A0AAW7DY77</accession>
<sequence>MKLAEISVPLPLYRIESDVTYHTERKPTVFERMVLRLCDPGLHLPDKKMLSLLSIFQDQLGVGDVRELLEACVSELSALGALPKHYALDAIEAPLAELELTADGLQFLRSDRLPVRSRTVKVWHRYDPISDEIKPTQNDGTRLSQSDFSRVSVADQALRPQNPLPQVERAIAQETYDWKTPATVIDRIAPMAQLEGRGERRLEISCSEDGALSASAPRDAALQQWLAQAQPELAWEILLDDALTSEPSAYLPVIDTSVLREARSARLITATSGNTSKARLCVVAQGVVAQGVVANAATPTIVLSSEVNAPELVANGKQPTVYTLLVPTPAGITTGFRSLSLPQIDGASVQVEVAGNLHLYWAGQPRPCGLAVTLNDQAATELWAKLRTDLEGACEHSDDPRIAFMPVAWRDIDAIGETVWPWLATRAEQPLGDLIALIEPATQAIGLWRPGGKDWKPAWEVLLARAIDESLRHTPNQLEPEEVASLLTQVVQMLPADKAVPLQAALLHHAAPIRAVESLAKLRSALPSTTAIPEELLSIELRQVWLEHILERKELNLYGPHAIQQPMQDIQKAVQDVYRSIGEQALKAAGNSQMDVRTLTPHALDAVRTWRKAAGNLHTLNVSSLLWDALNEEVESWGLLAQEKLAPVEIGHRIVVVDTSALMEHPELLHGLISNDILVVPLRVLSELDGLKSSEDETRAAKARSAIRQLDATTSRIRHETEYTALLPAEWDARESDHAILSTALFFRLNEVLFVSDDINLRNKAQSLGLKVQDSKSYVPATSHLGCTASQNKSSQQITMQQAKKTKKKRK</sequence>
<dbReference type="InterPro" id="IPR052626">
    <property type="entry name" value="SWT1_Regulator"/>
</dbReference>
<dbReference type="PANTHER" id="PTHR16161">
    <property type="entry name" value="TRANSCRIPTIONAL PROTEIN SWT1"/>
    <property type="match status" value="1"/>
</dbReference>
<dbReference type="InterPro" id="IPR002716">
    <property type="entry name" value="PIN_dom"/>
</dbReference>
<protein>
    <submittedName>
        <fullName evidence="3">Nucleotide-binding protein</fullName>
    </submittedName>
</protein>
<dbReference type="AlphaFoldDB" id="A0AAW7DY77"/>
<proteinExistence type="predicted"/>
<feature type="domain" description="PIN" evidence="2">
    <location>
        <begin position="653"/>
        <end position="763"/>
    </location>
</feature>